<keyword evidence="1" id="KW-0472">Membrane</keyword>
<feature type="domain" description="DUF6879" evidence="2">
    <location>
        <begin position="209"/>
        <end position="326"/>
    </location>
</feature>
<protein>
    <recommendedName>
        <fullName evidence="2">DUF6879 domain-containing protein</fullName>
    </recommendedName>
</protein>
<dbReference type="Proteomes" id="UP001500665">
    <property type="component" value="Unassembled WGS sequence"/>
</dbReference>
<evidence type="ECO:0000259" key="2">
    <source>
        <dbReference type="Pfam" id="PF21806"/>
    </source>
</evidence>
<accession>A0ABP4CCT4</accession>
<keyword evidence="4" id="KW-1185">Reference proteome</keyword>
<keyword evidence="1" id="KW-1133">Transmembrane helix</keyword>
<dbReference type="InterPro" id="IPR049244">
    <property type="entry name" value="DUF6879"/>
</dbReference>
<sequence length="329" mass="36426">MTASPRESHRFELPPVARKILISLLSGGIAYMITQLAPRTDDSPDTTLWQLTIAIFIAGVVLVVQFIVSLDERMTGMEARQEGHHSRVKALVEQKFSEINEATALFGLVENSALEPRGVIQLIHNSTKIGEATTPIARKLADSEIERISSFLKELGNSGVASYNGEDQDWILALTTHAKHTLDATSPSTVDGDGDGFDGGFWFTELGQRYLSLQRDLVRRGGQVRRVFILSSRHLEDPSFLKVCRSQKEAGVQVRVLTPSMSTDIPRSAVAGFIVFDEELNYEVTPSPTVTEVEGPTIVHTRLVTQTAQVAERVRHFTLLWENAQEVDC</sequence>
<gene>
    <name evidence="3" type="ORF">GCM10009550_67980</name>
</gene>
<reference evidence="4" key="1">
    <citation type="journal article" date="2019" name="Int. J. Syst. Evol. Microbiol.">
        <title>The Global Catalogue of Microorganisms (GCM) 10K type strain sequencing project: providing services to taxonomists for standard genome sequencing and annotation.</title>
        <authorList>
            <consortium name="The Broad Institute Genomics Platform"/>
            <consortium name="The Broad Institute Genome Sequencing Center for Infectious Disease"/>
            <person name="Wu L."/>
            <person name="Ma J."/>
        </authorList>
    </citation>
    <scope>NUCLEOTIDE SEQUENCE [LARGE SCALE GENOMIC DNA]</scope>
    <source>
        <strain evidence="4">JCM 10696</strain>
    </source>
</reference>
<organism evidence="3 4">
    <name type="scientific">Actinocorallia libanotica</name>
    <dbReference type="NCBI Taxonomy" id="46162"/>
    <lineage>
        <taxon>Bacteria</taxon>
        <taxon>Bacillati</taxon>
        <taxon>Actinomycetota</taxon>
        <taxon>Actinomycetes</taxon>
        <taxon>Streptosporangiales</taxon>
        <taxon>Thermomonosporaceae</taxon>
        <taxon>Actinocorallia</taxon>
    </lineage>
</organism>
<proteinExistence type="predicted"/>
<dbReference type="Pfam" id="PF21806">
    <property type="entry name" value="DUF6879"/>
    <property type="match status" value="1"/>
</dbReference>
<evidence type="ECO:0000313" key="4">
    <source>
        <dbReference type="Proteomes" id="UP001500665"/>
    </source>
</evidence>
<evidence type="ECO:0000313" key="3">
    <source>
        <dbReference type="EMBL" id="GAA0966192.1"/>
    </source>
</evidence>
<feature type="transmembrane region" description="Helical" evidence="1">
    <location>
        <begin position="20"/>
        <end position="37"/>
    </location>
</feature>
<name>A0ABP4CCT4_9ACTN</name>
<keyword evidence="1" id="KW-0812">Transmembrane</keyword>
<dbReference type="RefSeq" id="WP_344245932.1">
    <property type="nucleotide sequence ID" value="NZ_BAAAHH010000042.1"/>
</dbReference>
<feature type="transmembrane region" description="Helical" evidence="1">
    <location>
        <begin position="49"/>
        <end position="70"/>
    </location>
</feature>
<evidence type="ECO:0000256" key="1">
    <source>
        <dbReference type="SAM" id="Phobius"/>
    </source>
</evidence>
<dbReference type="EMBL" id="BAAAHH010000042">
    <property type="protein sequence ID" value="GAA0966192.1"/>
    <property type="molecule type" value="Genomic_DNA"/>
</dbReference>
<comment type="caution">
    <text evidence="3">The sequence shown here is derived from an EMBL/GenBank/DDBJ whole genome shotgun (WGS) entry which is preliminary data.</text>
</comment>